<keyword evidence="9" id="KW-1185">Reference proteome</keyword>
<dbReference type="InterPro" id="IPR017972">
    <property type="entry name" value="Cyt_P450_CS"/>
</dbReference>
<dbReference type="CDD" id="cd11072">
    <property type="entry name" value="CYP71-like"/>
    <property type="match status" value="1"/>
</dbReference>
<dbReference type="GO" id="GO:0004497">
    <property type="term" value="F:monooxygenase activity"/>
    <property type="evidence" value="ECO:0007669"/>
    <property type="project" value="UniProtKB-KW"/>
</dbReference>
<evidence type="ECO:0000256" key="4">
    <source>
        <dbReference type="ARBA" id="ARBA00023002"/>
    </source>
</evidence>
<comment type="cofactor">
    <cofactor evidence="6">
        <name>heme</name>
        <dbReference type="ChEBI" id="CHEBI:30413"/>
    </cofactor>
</comment>
<organism evidence="8 9">
    <name type="scientific">Vanilla planifolia</name>
    <name type="common">Vanilla</name>
    <dbReference type="NCBI Taxonomy" id="51239"/>
    <lineage>
        <taxon>Eukaryota</taxon>
        <taxon>Viridiplantae</taxon>
        <taxon>Streptophyta</taxon>
        <taxon>Embryophyta</taxon>
        <taxon>Tracheophyta</taxon>
        <taxon>Spermatophyta</taxon>
        <taxon>Magnoliopsida</taxon>
        <taxon>Liliopsida</taxon>
        <taxon>Asparagales</taxon>
        <taxon>Orchidaceae</taxon>
        <taxon>Vanilloideae</taxon>
        <taxon>Vanilleae</taxon>
        <taxon>Vanilla</taxon>
    </lineage>
</organism>
<dbReference type="OrthoDB" id="542418at2759"/>
<dbReference type="AlphaFoldDB" id="A0A835RF23"/>
<dbReference type="PRINTS" id="PR00385">
    <property type="entry name" value="P450"/>
</dbReference>
<dbReference type="InterPro" id="IPR001128">
    <property type="entry name" value="Cyt_P450"/>
</dbReference>
<dbReference type="PANTHER" id="PTHR47955">
    <property type="entry name" value="CYTOCHROME P450 FAMILY 71 PROTEIN"/>
    <property type="match status" value="1"/>
</dbReference>
<dbReference type="InterPro" id="IPR036396">
    <property type="entry name" value="Cyt_P450_sf"/>
</dbReference>
<evidence type="ECO:0000313" key="8">
    <source>
        <dbReference type="EMBL" id="KAG0489268.1"/>
    </source>
</evidence>
<dbReference type="FunFam" id="1.10.630.10:FF:000011">
    <property type="entry name" value="Cytochrome P450 83B1"/>
    <property type="match status" value="1"/>
</dbReference>
<dbReference type="Pfam" id="PF00067">
    <property type="entry name" value="p450"/>
    <property type="match status" value="1"/>
</dbReference>
<comment type="caution">
    <text evidence="8">The sequence shown here is derived from an EMBL/GenBank/DDBJ whole genome shotgun (WGS) entry which is preliminary data.</text>
</comment>
<evidence type="ECO:0000256" key="1">
    <source>
        <dbReference type="ARBA" id="ARBA00010617"/>
    </source>
</evidence>
<feature type="binding site" description="axial binding residue" evidence="6">
    <location>
        <position position="352"/>
    </location>
    <ligand>
        <name>heme</name>
        <dbReference type="ChEBI" id="CHEBI:30413"/>
    </ligand>
    <ligandPart>
        <name>Fe</name>
        <dbReference type="ChEBI" id="CHEBI:18248"/>
    </ligandPart>
</feature>
<dbReference type="EMBL" id="JADCNL010000003">
    <property type="protein sequence ID" value="KAG0489268.1"/>
    <property type="molecule type" value="Genomic_DNA"/>
</dbReference>
<dbReference type="GO" id="GO:0020037">
    <property type="term" value="F:heme binding"/>
    <property type="evidence" value="ECO:0007669"/>
    <property type="project" value="InterPro"/>
</dbReference>
<keyword evidence="2 6" id="KW-0349">Heme</keyword>
<reference evidence="8 9" key="1">
    <citation type="journal article" date="2020" name="Nat. Food">
        <title>A phased Vanilla planifolia genome enables genetic improvement of flavour and production.</title>
        <authorList>
            <person name="Hasing T."/>
            <person name="Tang H."/>
            <person name="Brym M."/>
            <person name="Khazi F."/>
            <person name="Huang T."/>
            <person name="Chambers A.H."/>
        </authorList>
    </citation>
    <scope>NUCLEOTIDE SEQUENCE [LARGE SCALE GENOMIC DNA]</scope>
    <source>
        <tissue evidence="8">Leaf</tissue>
    </source>
</reference>
<name>A0A835RF23_VANPL</name>
<evidence type="ECO:0000313" key="9">
    <source>
        <dbReference type="Proteomes" id="UP000636800"/>
    </source>
</evidence>
<evidence type="ECO:0000256" key="2">
    <source>
        <dbReference type="ARBA" id="ARBA00022617"/>
    </source>
</evidence>
<evidence type="ECO:0000256" key="6">
    <source>
        <dbReference type="PIRSR" id="PIRSR602401-1"/>
    </source>
</evidence>
<protein>
    <recommendedName>
        <fullName evidence="10">Cytochrome P450</fullName>
    </recommendedName>
</protein>
<comment type="similarity">
    <text evidence="1 7">Belongs to the cytochrome P450 family.</text>
</comment>
<evidence type="ECO:0000256" key="5">
    <source>
        <dbReference type="ARBA" id="ARBA00023004"/>
    </source>
</evidence>
<keyword evidence="3 6" id="KW-0479">Metal-binding</keyword>
<keyword evidence="5 6" id="KW-0408">Iron</keyword>
<dbReference type="PANTHER" id="PTHR47955:SF8">
    <property type="entry name" value="CYTOCHROME P450 71D11-LIKE"/>
    <property type="match status" value="1"/>
</dbReference>
<dbReference type="PROSITE" id="PS00086">
    <property type="entry name" value="CYTOCHROME_P450"/>
    <property type="match status" value="1"/>
</dbReference>
<dbReference type="PRINTS" id="PR00463">
    <property type="entry name" value="EP450I"/>
</dbReference>
<dbReference type="SUPFAM" id="SSF48264">
    <property type="entry name" value="Cytochrome P450"/>
    <property type="match status" value="1"/>
</dbReference>
<dbReference type="Gene3D" id="1.10.630.10">
    <property type="entry name" value="Cytochrome P450"/>
    <property type="match status" value="1"/>
</dbReference>
<dbReference type="InterPro" id="IPR002401">
    <property type="entry name" value="Cyt_P450_E_grp-I"/>
</dbReference>
<dbReference type="GO" id="GO:0016705">
    <property type="term" value="F:oxidoreductase activity, acting on paired donors, with incorporation or reduction of molecular oxygen"/>
    <property type="evidence" value="ECO:0007669"/>
    <property type="project" value="InterPro"/>
</dbReference>
<proteinExistence type="inferred from homology"/>
<keyword evidence="4 7" id="KW-0560">Oxidoreductase</keyword>
<keyword evidence="7" id="KW-0503">Monooxygenase</keyword>
<evidence type="ECO:0000256" key="7">
    <source>
        <dbReference type="RuleBase" id="RU000461"/>
    </source>
</evidence>
<evidence type="ECO:0000256" key="3">
    <source>
        <dbReference type="ARBA" id="ARBA00022723"/>
    </source>
</evidence>
<gene>
    <name evidence="8" type="ORF">HPP92_008079</name>
</gene>
<dbReference type="Proteomes" id="UP000636800">
    <property type="component" value="Chromosome 3"/>
</dbReference>
<accession>A0A835RF23</accession>
<evidence type="ECO:0008006" key="10">
    <source>
        <dbReference type="Google" id="ProtNLM"/>
    </source>
</evidence>
<dbReference type="GO" id="GO:0005506">
    <property type="term" value="F:iron ion binding"/>
    <property type="evidence" value="ECO:0007669"/>
    <property type="project" value="InterPro"/>
</dbReference>
<sequence>MAREVLKLHDLDFCSRPQLVCTSKYSYDNKDLAVAPYGDYWRKMRKICVVELFSTARIASFQSIREEEVSLLIESISSSLLVPVNLTEIVNSLTMNIICRVAFSKKNKPGDHKSSEFFRLFKEMQALLGSFFVADFFPLMGWVDKLTGLRARLERNFRELDAFYEEVIDEHIDPKRVRTRQDIVDVLLHVQDNSLDLTRAHIKAVLMDILTAGTETSSATIIWAMAELARNPSIRRRAQEEVRNAVGGSKECVKEGDLNRLRYVKSVVKETLRLHSPVPLLLLRESMRTCEVGGYQIEPKTRVYVNAWGIARDPKTWEKPEEFWPERFMDSSIDVLGQSFELIPFGSGRRVCPGLNLGMTTVELTLANLLHCFDWKLPNGIRTDDLDMDDAPGLKLLLPILGPAKLKKRKRITIQTPSRPKKASHNWKFAPTWFSLPPFPMAFVTEIWGLGAPPAWASSHPGRLLSGYGEADPQAT</sequence>